<keyword evidence="2" id="KW-1185">Reference proteome</keyword>
<gene>
    <name evidence="1" type="ORF">FISHEDRAFT_59121</name>
</gene>
<proteinExistence type="predicted"/>
<accession>A0A0D7ACF9</accession>
<name>A0A0D7ACF9_9AGAR</name>
<evidence type="ECO:0000313" key="2">
    <source>
        <dbReference type="Proteomes" id="UP000054144"/>
    </source>
</evidence>
<dbReference type="Proteomes" id="UP000054144">
    <property type="component" value="Unassembled WGS sequence"/>
</dbReference>
<dbReference type="EMBL" id="KN881851">
    <property type="protein sequence ID" value="KIY48320.1"/>
    <property type="molecule type" value="Genomic_DNA"/>
</dbReference>
<reference evidence="1 2" key="1">
    <citation type="journal article" date="2015" name="Fungal Genet. Biol.">
        <title>Evolution of novel wood decay mechanisms in Agaricales revealed by the genome sequences of Fistulina hepatica and Cylindrobasidium torrendii.</title>
        <authorList>
            <person name="Floudas D."/>
            <person name="Held B.W."/>
            <person name="Riley R."/>
            <person name="Nagy L.G."/>
            <person name="Koehler G."/>
            <person name="Ransdell A.S."/>
            <person name="Younus H."/>
            <person name="Chow J."/>
            <person name="Chiniquy J."/>
            <person name="Lipzen A."/>
            <person name="Tritt A."/>
            <person name="Sun H."/>
            <person name="Haridas S."/>
            <person name="LaButti K."/>
            <person name="Ohm R.A."/>
            <person name="Kues U."/>
            <person name="Blanchette R.A."/>
            <person name="Grigoriev I.V."/>
            <person name="Minto R.E."/>
            <person name="Hibbett D.S."/>
        </authorList>
    </citation>
    <scope>NUCLEOTIDE SEQUENCE [LARGE SCALE GENOMIC DNA]</scope>
    <source>
        <strain evidence="1 2">ATCC 64428</strain>
    </source>
</reference>
<evidence type="ECO:0000313" key="1">
    <source>
        <dbReference type="EMBL" id="KIY48320.1"/>
    </source>
</evidence>
<sequence length="251" mass="28846">MSSLLASLGIADYYNRSHPLERLLWFVHAERKRDQRDIANLLKEGVMRRAQAFTDRATLQQSSTRDCSRYLLEAVSWRQSSKEFRQLILLHALFWCLRVTKLLSPRGYSGMNHWSRAPPTNISGNKDNACLLQSSCHINCQPHARKDDVLLWSEYDTLLGLRACITWLQMCTRFNGAAVGQTGPSAQVTLGPDFDGGLLSHAFEEHDTDPKRPREKWKREFSARTHEKQRVDVTEYGKLRKFAYQSMSSGI</sequence>
<dbReference type="AlphaFoldDB" id="A0A0D7ACF9"/>
<organism evidence="1 2">
    <name type="scientific">Fistulina hepatica ATCC 64428</name>
    <dbReference type="NCBI Taxonomy" id="1128425"/>
    <lineage>
        <taxon>Eukaryota</taxon>
        <taxon>Fungi</taxon>
        <taxon>Dikarya</taxon>
        <taxon>Basidiomycota</taxon>
        <taxon>Agaricomycotina</taxon>
        <taxon>Agaricomycetes</taxon>
        <taxon>Agaricomycetidae</taxon>
        <taxon>Agaricales</taxon>
        <taxon>Fistulinaceae</taxon>
        <taxon>Fistulina</taxon>
    </lineage>
</organism>
<protein>
    <submittedName>
        <fullName evidence="1">Uncharacterized protein</fullName>
    </submittedName>
</protein>